<comment type="caution">
    <text evidence="2">The sequence shown here is derived from an EMBL/GenBank/DDBJ whole genome shotgun (WGS) entry which is preliminary data.</text>
</comment>
<feature type="region of interest" description="Disordered" evidence="1">
    <location>
        <begin position="27"/>
        <end position="47"/>
    </location>
</feature>
<dbReference type="EMBL" id="ADFP01000121">
    <property type="protein sequence ID" value="EFB89799.1"/>
    <property type="molecule type" value="Genomic_DNA"/>
</dbReference>
<gene>
    <name evidence="2" type="ORF">HMPREF7215_2613</name>
</gene>
<sequence length="110" mass="13137">MRTDGKRSPRLVLNIVSELLIKKNPFLRHRPGRRRKTTASRPSRQKRPFFIKANAMRRREPFPKIYGQRKTWRQKRTVRRSCAEPSFFPDRIDFLCGGRAFTFCRAVRCA</sequence>
<reference evidence="2 3" key="1">
    <citation type="submission" date="2009-12" db="EMBL/GenBank/DDBJ databases">
        <authorList>
            <person name="Shrivastava S."/>
            <person name="Madupu R."/>
            <person name="Durkin A.S."/>
            <person name="Torralba M."/>
            <person name="Methe B."/>
            <person name="Sutton G.G."/>
            <person name="Strausberg R.L."/>
            <person name="Nelson K.E."/>
        </authorList>
    </citation>
    <scope>NUCLEOTIDE SEQUENCE [LARGE SCALE GENOMIC DNA]</scope>
    <source>
        <strain evidence="2 3">W5455</strain>
    </source>
</reference>
<evidence type="ECO:0000313" key="2">
    <source>
        <dbReference type="EMBL" id="EFB89799.1"/>
    </source>
</evidence>
<organism evidence="2 3">
    <name type="scientific">Pyramidobacter piscolens W5455</name>
    <dbReference type="NCBI Taxonomy" id="352165"/>
    <lineage>
        <taxon>Bacteria</taxon>
        <taxon>Thermotogati</taxon>
        <taxon>Synergistota</taxon>
        <taxon>Synergistia</taxon>
        <taxon>Synergistales</taxon>
        <taxon>Dethiosulfovibrionaceae</taxon>
        <taxon>Pyramidobacter</taxon>
    </lineage>
</organism>
<protein>
    <submittedName>
        <fullName evidence="2">Uncharacterized protein</fullName>
    </submittedName>
</protein>
<evidence type="ECO:0000256" key="1">
    <source>
        <dbReference type="SAM" id="MobiDB-lite"/>
    </source>
</evidence>
<dbReference type="Proteomes" id="UP000006462">
    <property type="component" value="Unassembled WGS sequence"/>
</dbReference>
<accession>A0ABP2HQX3</accession>
<name>A0ABP2HQX3_9BACT</name>
<keyword evidence="3" id="KW-1185">Reference proteome</keyword>
<proteinExistence type="predicted"/>
<evidence type="ECO:0000313" key="3">
    <source>
        <dbReference type="Proteomes" id="UP000006462"/>
    </source>
</evidence>